<reference evidence="1 2" key="1">
    <citation type="submission" date="2019-03" db="EMBL/GenBank/DDBJ databases">
        <title>Genomic Encyclopedia of Type Strains, Phase IV (KMG-IV): sequencing the most valuable type-strain genomes for metagenomic binning, comparative biology and taxonomic classification.</title>
        <authorList>
            <person name="Goeker M."/>
        </authorList>
    </citation>
    <scope>NUCLEOTIDE SEQUENCE [LARGE SCALE GENOMIC DNA]</scope>
    <source>
        <strain evidence="1 2">DSM 100059</strain>
    </source>
</reference>
<evidence type="ECO:0000313" key="1">
    <source>
        <dbReference type="EMBL" id="TDW97495.1"/>
    </source>
</evidence>
<name>A0A4R8DIU0_9BACT</name>
<organism evidence="1 2">
    <name type="scientific">Dinghuibacter silviterrae</name>
    <dbReference type="NCBI Taxonomy" id="1539049"/>
    <lineage>
        <taxon>Bacteria</taxon>
        <taxon>Pseudomonadati</taxon>
        <taxon>Bacteroidota</taxon>
        <taxon>Chitinophagia</taxon>
        <taxon>Chitinophagales</taxon>
        <taxon>Chitinophagaceae</taxon>
        <taxon>Dinghuibacter</taxon>
    </lineage>
</organism>
<comment type="caution">
    <text evidence="1">The sequence shown here is derived from an EMBL/GenBank/DDBJ whole genome shotgun (WGS) entry which is preliminary data.</text>
</comment>
<protein>
    <submittedName>
        <fullName evidence="1">Uncharacterized protein</fullName>
    </submittedName>
</protein>
<dbReference type="EMBL" id="SODV01000002">
    <property type="protein sequence ID" value="TDW97495.1"/>
    <property type="molecule type" value="Genomic_DNA"/>
</dbReference>
<gene>
    <name evidence="1" type="ORF">EDB95_5345</name>
</gene>
<proteinExistence type="predicted"/>
<dbReference type="Proteomes" id="UP000294498">
    <property type="component" value="Unassembled WGS sequence"/>
</dbReference>
<sequence length="260" mass="28746">MKPVVQRTITIGTVSKEHNDAALINAQYAEVKPYIAQWAQMDTIFAGGTKGKTTRAKNTYLNNKLKTDIGAMLVKYNNTKTFAGDKDLTRQLVQDIKLRLLGVEDLVGTDQTDGQFWEKADEAPQARTGKNKTLRIYRTMKKADWATYEASHNVKDILKGHGGSLGQALHYFLKSKDSNSDDVLVEFAFSAAAQSLVDYTKISSGGEGDGPQGGKLTGKKEDNDVLKIWDEKIFSINLGKSKDRIAELNPTVTLKDKVRS</sequence>
<accession>A0A4R8DIU0</accession>
<evidence type="ECO:0000313" key="2">
    <source>
        <dbReference type="Proteomes" id="UP000294498"/>
    </source>
</evidence>
<dbReference type="AlphaFoldDB" id="A0A4R8DIU0"/>
<keyword evidence="2" id="KW-1185">Reference proteome</keyword>